<protein>
    <submittedName>
        <fullName evidence="1">Uncharacterized protein</fullName>
    </submittedName>
</protein>
<evidence type="ECO:0000313" key="1">
    <source>
        <dbReference type="EMBL" id="CAI6254929.1"/>
    </source>
</evidence>
<organism evidence="1 2">
    <name type="scientific">Periconia digitata</name>
    <dbReference type="NCBI Taxonomy" id="1303443"/>
    <lineage>
        <taxon>Eukaryota</taxon>
        <taxon>Fungi</taxon>
        <taxon>Dikarya</taxon>
        <taxon>Ascomycota</taxon>
        <taxon>Pezizomycotina</taxon>
        <taxon>Dothideomycetes</taxon>
        <taxon>Pleosporomycetidae</taxon>
        <taxon>Pleosporales</taxon>
        <taxon>Massarineae</taxon>
        <taxon>Periconiaceae</taxon>
        <taxon>Periconia</taxon>
    </lineage>
</organism>
<comment type="caution">
    <text evidence="1">The sequence shown here is derived from an EMBL/GenBank/DDBJ whole genome shotgun (WGS) entry which is preliminary data.</text>
</comment>
<dbReference type="EMBL" id="CAOQHR010000001">
    <property type="protein sequence ID" value="CAI6254929.1"/>
    <property type="molecule type" value="Genomic_DNA"/>
</dbReference>
<sequence>MLIYNATMVFQQLERAITYIILTYRSTIALDTIHLEVSNVAAMGRYKGKSDLEKKREF</sequence>
<keyword evidence="2" id="KW-1185">Reference proteome</keyword>
<dbReference type="AlphaFoldDB" id="A0A9W4U2P0"/>
<accession>A0A9W4U2P0</accession>
<reference evidence="1" key="1">
    <citation type="submission" date="2023-01" db="EMBL/GenBank/DDBJ databases">
        <authorList>
            <person name="Van Ghelder C."/>
            <person name="Rancurel C."/>
        </authorList>
    </citation>
    <scope>NUCLEOTIDE SEQUENCE</scope>
    <source>
        <strain evidence="1">CNCM I-4278</strain>
    </source>
</reference>
<gene>
    <name evidence="1" type="ORF">PDIGIT_LOCUS1118</name>
</gene>
<evidence type="ECO:0000313" key="2">
    <source>
        <dbReference type="Proteomes" id="UP001152607"/>
    </source>
</evidence>
<name>A0A9W4U2P0_9PLEO</name>
<dbReference type="Proteomes" id="UP001152607">
    <property type="component" value="Unassembled WGS sequence"/>
</dbReference>
<proteinExistence type="predicted"/>